<evidence type="ECO:0000313" key="3">
    <source>
        <dbReference type="Proteomes" id="UP000076532"/>
    </source>
</evidence>
<dbReference type="EMBL" id="KV417482">
    <property type="protein sequence ID" value="KZP33644.1"/>
    <property type="molecule type" value="Genomic_DNA"/>
</dbReference>
<proteinExistence type="predicted"/>
<accession>A0A166WDF1</accession>
<sequence>MGDLALHLLVTFINVALLPVAEHQRIAFMDNLASSNDAQVQTYRRNTSADASL</sequence>
<reference evidence="2 3" key="1">
    <citation type="journal article" date="2016" name="Mol. Biol. Evol.">
        <title>Comparative Genomics of Early-Diverging Mushroom-Forming Fungi Provides Insights into the Origins of Lignocellulose Decay Capabilities.</title>
        <authorList>
            <person name="Nagy L.G."/>
            <person name="Riley R."/>
            <person name="Tritt A."/>
            <person name="Adam C."/>
            <person name="Daum C."/>
            <person name="Floudas D."/>
            <person name="Sun H."/>
            <person name="Yadav J.S."/>
            <person name="Pangilinan J."/>
            <person name="Larsson K.H."/>
            <person name="Matsuura K."/>
            <person name="Barry K."/>
            <person name="Labutti K."/>
            <person name="Kuo R."/>
            <person name="Ohm R.A."/>
            <person name="Bhattacharya S.S."/>
            <person name="Shirouzu T."/>
            <person name="Yoshinaga Y."/>
            <person name="Martin F.M."/>
            <person name="Grigoriev I.V."/>
            <person name="Hibbett D.S."/>
        </authorList>
    </citation>
    <scope>NUCLEOTIDE SEQUENCE [LARGE SCALE GENOMIC DNA]</scope>
    <source>
        <strain evidence="2 3">CBS 109695</strain>
    </source>
</reference>
<keyword evidence="1" id="KW-0732">Signal</keyword>
<evidence type="ECO:0000256" key="1">
    <source>
        <dbReference type="SAM" id="SignalP"/>
    </source>
</evidence>
<organism evidence="2 3">
    <name type="scientific">Athelia psychrophila</name>
    <dbReference type="NCBI Taxonomy" id="1759441"/>
    <lineage>
        <taxon>Eukaryota</taxon>
        <taxon>Fungi</taxon>
        <taxon>Dikarya</taxon>
        <taxon>Basidiomycota</taxon>
        <taxon>Agaricomycotina</taxon>
        <taxon>Agaricomycetes</taxon>
        <taxon>Agaricomycetidae</taxon>
        <taxon>Atheliales</taxon>
        <taxon>Atheliaceae</taxon>
        <taxon>Athelia</taxon>
    </lineage>
</organism>
<keyword evidence="3" id="KW-1185">Reference proteome</keyword>
<protein>
    <submittedName>
        <fullName evidence="2">Uncharacterized protein</fullName>
    </submittedName>
</protein>
<dbReference type="Proteomes" id="UP000076532">
    <property type="component" value="Unassembled WGS sequence"/>
</dbReference>
<feature type="chain" id="PRO_5007881745" evidence="1">
    <location>
        <begin position="24"/>
        <end position="53"/>
    </location>
</feature>
<evidence type="ECO:0000313" key="2">
    <source>
        <dbReference type="EMBL" id="KZP33644.1"/>
    </source>
</evidence>
<feature type="signal peptide" evidence="1">
    <location>
        <begin position="1"/>
        <end position="23"/>
    </location>
</feature>
<name>A0A166WDF1_9AGAM</name>
<gene>
    <name evidence="2" type="ORF">FIBSPDRAFT_847567</name>
</gene>
<dbReference type="AlphaFoldDB" id="A0A166WDF1"/>